<organism evidence="3 4">
    <name type="scientific">Mesobacillus jeotgali</name>
    <dbReference type="NCBI Taxonomy" id="129985"/>
    <lineage>
        <taxon>Bacteria</taxon>
        <taxon>Bacillati</taxon>
        <taxon>Bacillota</taxon>
        <taxon>Bacilli</taxon>
        <taxon>Bacillales</taxon>
        <taxon>Bacillaceae</taxon>
        <taxon>Mesobacillus</taxon>
    </lineage>
</organism>
<dbReference type="EMBL" id="CP134494">
    <property type="protein sequence ID" value="WNF22651.1"/>
    <property type="molecule type" value="Genomic_DNA"/>
</dbReference>
<dbReference type="NCBIfam" id="NF033510">
    <property type="entry name" value="Ca_tandemer"/>
    <property type="match status" value="3"/>
</dbReference>
<keyword evidence="4" id="KW-1185">Reference proteome</keyword>
<feature type="domain" description="Bacterial Ig" evidence="2">
    <location>
        <begin position="785"/>
        <end position="866"/>
    </location>
</feature>
<feature type="domain" description="Bacterial Ig" evidence="2">
    <location>
        <begin position="953"/>
        <end position="1032"/>
    </location>
</feature>
<feature type="domain" description="Bacterial Ig" evidence="2">
    <location>
        <begin position="701"/>
        <end position="782"/>
    </location>
</feature>
<name>A0ABY9VNU4_9BACI</name>
<dbReference type="Gene3D" id="2.60.40.10">
    <property type="entry name" value="Immunoglobulins"/>
    <property type="match status" value="5"/>
</dbReference>
<reference evidence="3 4" key="1">
    <citation type="submission" date="2023-09" db="EMBL/GenBank/DDBJ databases">
        <title>Microbial mechanism of fulvic acid promoting antimony reduction mineralization in rice fields.</title>
        <authorList>
            <person name="Chen G."/>
            <person name="Lan J."/>
        </authorList>
    </citation>
    <scope>NUCLEOTIDE SEQUENCE [LARGE SCALE GENOMIC DNA]</scope>
    <source>
        <strain evidence="3 4">PS1</strain>
    </source>
</reference>
<keyword evidence="1" id="KW-0732">Signal</keyword>
<protein>
    <submittedName>
        <fullName evidence="3">Ig-like domain-containing protein</fullName>
    </submittedName>
</protein>
<dbReference type="Proteomes" id="UP001303324">
    <property type="component" value="Chromosome"/>
</dbReference>
<gene>
    <name evidence="3" type="ORF">RH061_21255</name>
</gene>
<evidence type="ECO:0000256" key="1">
    <source>
        <dbReference type="SAM" id="SignalP"/>
    </source>
</evidence>
<dbReference type="InterPro" id="IPR019501">
    <property type="entry name" value="Peptidase_M30_hyicolysin"/>
</dbReference>
<evidence type="ECO:0000313" key="3">
    <source>
        <dbReference type="EMBL" id="WNF22651.1"/>
    </source>
</evidence>
<feature type="signal peptide" evidence="1">
    <location>
        <begin position="1"/>
        <end position="23"/>
    </location>
</feature>
<feature type="domain" description="Bacterial Ig" evidence="2">
    <location>
        <begin position="617"/>
        <end position="698"/>
    </location>
</feature>
<sequence>MKKNNRVLSTTIALLLFFLPVTAAYGEGQSQSNDTTKLVDTLRAENTPKLEEGQGQSFSYDPADYPLVSEGSHAGTLKDQFNAEHRITYLTTAENTDPGKMEIQLTYESDEPVYKDALLTIEFFTQTENILSILGAVDFDTYGETGLHLSSILNKDFFADQQYIFMRLGVSADYDDPYYSDTLLFKVANPFYKPSMDDPNKFVLVSNESVDGDLTQYTGQFKMNNFKFSFDRNLSEEAYKVDAKKPFDLSMNKDKKVNAFSKLSTYQIGQTKDFWVYNFETGADYQLNATLMYSGAKTNVWVNKNQITSQEAESIGREFDQKIHPAVTDNFAAESDVDSNGKINILTYDIQDGYQDSGAYIGGYFNPGDLFDIPYSNKTEIFYIDTYPAMDADFQRDVTKSFTTLAHEFQHMVNFNQTVFIEGSEKQMDVWLDEALAMAAEQVYSGRVLSDRIDYYNYSSSIANGHSLLYWDYDGDVLANYALSYLFGQYVKIQSNIGDPVFNEILTDKNNDYLAVENVIKKYIDPTMSFGKFMTNFRTALLLKKSSGLHGFKGITEFNQLKPKLYSGTSKNLRGGGAVVKPVSSQDELTIPVDKESDISYLFIDLNETGETDLTPPAVPVVYPVSDKDLAVKGTAEPGSAVHVYNGSSLVSHTFANNTDGSFTASLTAAQKAGTILTIRSVDKAGNISEATQVTVLDKTAPAAPIVNQVRDYDKKINGKSEAGSRIAVKSGSVVIGNATVDQYGNYSVTLKSAQKAGTKLSVTAADKAGNISGTTIVTVLDKTAPVNTIVNEVRDYDKKIIGKAEPSSKITIKSGKKVLGYAITSKYGNFSVTLRAAQKAGTILSVTAADKAGNVSKPIQVTVKDKTPPAMAKVNELRDFDKKITGKAEAYSKIIVKSGKNILGYANADKYGKFTLKFKKSLKAGTALTVSARDKSGNVSKPAYIKVKDKTAPKNPIVNKVTYRSTSVSGKTELYATIFIKSGNKVIGSAKASRTGIYKIKIAKQKAGKILYAYAKDPSGNVSKGTKIVVKR</sequence>
<proteinExistence type="predicted"/>
<evidence type="ECO:0000259" key="2">
    <source>
        <dbReference type="Pfam" id="PF17936"/>
    </source>
</evidence>
<accession>A0ABY9VNU4</accession>
<feature type="domain" description="Bacterial Ig" evidence="2">
    <location>
        <begin position="870"/>
        <end position="950"/>
    </location>
</feature>
<dbReference type="Pfam" id="PF17936">
    <property type="entry name" value="Big_6"/>
    <property type="match status" value="5"/>
</dbReference>
<feature type="chain" id="PRO_5047510352" evidence="1">
    <location>
        <begin position="24"/>
        <end position="1033"/>
    </location>
</feature>
<dbReference type="InterPro" id="IPR041498">
    <property type="entry name" value="Big_6"/>
</dbReference>
<evidence type="ECO:0000313" key="4">
    <source>
        <dbReference type="Proteomes" id="UP001303324"/>
    </source>
</evidence>
<dbReference type="InterPro" id="IPR013783">
    <property type="entry name" value="Ig-like_fold"/>
</dbReference>
<dbReference type="Pfam" id="PF10460">
    <property type="entry name" value="Peptidase_M30"/>
    <property type="match status" value="1"/>
</dbReference>
<dbReference type="RefSeq" id="WP_311072753.1">
    <property type="nucleotide sequence ID" value="NZ_CP134494.1"/>
</dbReference>